<sequence>MSDESPNLGSRLRKLIAASAPGGRLLIAFSGGRDSSVLLHAIAHACPDRELLAIHVDHGLNPRSAQWARHCRDFAGKLGVAVRVESLTLEKGGGENLEAMARQARYGVMAGMLAPGDTLLTAHHAGDQLETLLQRLMRGAGRMGLSGIRRSRSLGAGQLLRPMLDTEESEIQAWAEDHGLSWVEDPSNRDERFDRNFLRHRVLPLLRQRWPHAEAQAARTSAHLAEEARLLQALAELDQQSVVDERGIVISGLRQLSAERQRNVLRHWLISTADYPPGADWLGRLQKEVMDARDDASPELVFGEYRIRRHAGRLYLGARDRPLPEPGPFQWTAPARECLLPGNGALELDSREPGPDCVCLPALVSVRYRRPGDVFHDGRHRRRLKEWMRLAGIPEEQRESVPILLDGERIFAVGESVVDPGYFRRNCRENDFRCGRLRWRRGA</sequence>
<comment type="domain">
    <text evidence="8">The N-terminal region contains the highly conserved SGGXDS motif, predicted to be a P-loop motif involved in ATP binding.</text>
</comment>
<evidence type="ECO:0000256" key="4">
    <source>
        <dbReference type="ARBA" id="ARBA00022694"/>
    </source>
</evidence>
<dbReference type="InterPro" id="IPR012094">
    <property type="entry name" value="tRNA_Ile_lys_synt"/>
</dbReference>
<evidence type="ECO:0000313" key="11">
    <source>
        <dbReference type="Proteomes" id="UP001239019"/>
    </source>
</evidence>
<keyword evidence="3 8" id="KW-0436">Ligase</keyword>
<keyword evidence="2 8" id="KW-0963">Cytoplasm</keyword>
<feature type="binding site" evidence="8">
    <location>
        <begin position="30"/>
        <end position="35"/>
    </location>
    <ligand>
        <name>ATP</name>
        <dbReference type="ChEBI" id="CHEBI:30616"/>
    </ligand>
</feature>
<dbReference type="Pfam" id="PF01171">
    <property type="entry name" value="ATP_bind_3"/>
    <property type="match status" value="1"/>
</dbReference>
<dbReference type="CDD" id="cd01992">
    <property type="entry name" value="TilS_N"/>
    <property type="match status" value="1"/>
</dbReference>
<comment type="function">
    <text evidence="8">Ligates lysine onto the cytidine present at position 34 of the AUA codon-specific tRNA(Ile) that contains the anticodon CAU, in an ATP-dependent manner. Cytidine is converted to lysidine, thus changing the amino acid specificity of the tRNA from methionine to isoleucine.</text>
</comment>
<dbReference type="InterPro" id="IPR011063">
    <property type="entry name" value="TilS/TtcA_N"/>
</dbReference>
<evidence type="ECO:0000256" key="3">
    <source>
        <dbReference type="ARBA" id="ARBA00022598"/>
    </source>
</evidence>
<organism evidence="10 11">
    <name type="scientific">Natronospira bacteriovora</name>
    <dbReference type="NCBI Taxonomy" id="3069753"/>
    <lineage>
        <taxon>Bacteria</taxon>
        <taxon>Pseudomonadati</taxon>
        <taxon>Pseudomonadota</taxon>
        <taxon>Gammaproteobacteria</taxon>
        <taxon>Natronospirales</taxon>
        <taxon>Natronospiraceae</taxon>
        <taxon>Natronospira</taxon>
    </lineage>
</organism>
<dbReference type="SUPFAM" id="SSF56037">
    <property type="entry name" value="PheT/TilS domain"/>
    <property type="match status" value="1"/>
</dbReference>
<comment type="subcellular location">
    <subcellularLocation>
        <location evidence="1 8">Cytoplasm</location>
    </subcellularLocation>
</comment>
<evidence type="ECO:0000256" key="5">
    <source>
        <dbReference type="ARBA" id="ARBA00022741"/>
    </source>
</evidence>
<dbReference type="NCBIfam" id="TIGR02433">
    <property type="entry name" value="lysidine_TilS_C"/>
    <property type="match status" value="1"/>
</dbReference>
<evidence type="ECO:0000256" key="2">
    <source>
        <dbReference type="ARBA" id="ARBA00022490"/>
    </source>
</evidence>
<feature type="domain" description="Lysidine-tRNA(Ile) synthetase C-terminal" evidence="9">
    <location>
        <begin position="364"/>
        <end position="434"/>
    </location>
</feature>
<comment type="caution">
    <text evidence="10">The sequence shown here is derived from an EMBL/GenBank/DDBJ whole genome shotgun (WGS) entry which is preliminary data.</text>
</comment>
<dbReference type="PANTHER" id="PTHR43033">
    <property type="entry name" value="TRNA(ILE)-LYSIDINE SYNTHASE-RELATED"/>
    <property type="match status" value="1"/>
</dbReference>
<comment type="similarity">
    <text evidence="8">Belongs to the tRNA(Ile)-lysidine synthase family.</text>
</comment>
<dbReference type="Pfam" id="PF09179">
    <property type="entry name" value="TilS"/>
    <property type="match status" value="1"/>
</dbReference>
<dbReference type="SUPFAM" id="SSF82829">
    <property type="entry name" value="MesJ substrate recognition domain-like"/>
    <property type="match status" value="1"/>
</dbReference>
<dbReference type="Pfam" id="PF11734">
    <property type="entry name" value="TilS_C"/>
    <property type="match status" value="1"/>
</dbReference>
<evidence type="ECO:0000313" key="10">
    <source>
        <dbReference type="EMBL" id="MDQ2068328.1"/>
    </source>
</evidence>
<evidence type="ECO:0000256" key="8">
    <source>
        <dbReference type="HAMAP-Rule" id="MF_01161"/>
    </source>
</evidence>
<evidence type="ECO:0000256" key="6">
    <source>
        <dbReference type="ARBA" id="ARBA00022840"/>
    </source>
</evidence>
<dbReference type="InterPro" id="IPR012795">
    <property type="entry name" value="tRNA_Ile_lys_synt_N"/>
</dbReference>
<protein>
    <recommendedName>
        <fullName evidence="8">tRNA(Ile)-lysidine synthase</fullName>
        <ecNumber evidence="8">6.3.4.19</ecNumber>
    </recommendedName>
    <alternativeName>
        <fullName evidence="8">tRNA(Ile)-2-lysyl-cytidine synthase</fullName>
    </alternativeName>
    <alternativeName>
        <fullName evidence="8">tRNA(Ile)-lysidine synthetase</fullName>
    </alternativeName>
</protein>
<dbReference type="Proteomes" id="UP001239019">
    <property type="component" value="Unassembled WGS sequence"/>
</dbReference>
<dbReference type="SUPFAM" id="SSF52402">
    <property type="entry name" value="Adenine nucleotide alpha hydrolases-like"/>
    <property type="match status" value="1"/>
</dbReference>
<dbReference type="PANTHER" id="PTHR43033:SF1">
    <property type="entry name" value="TRNA(ILE)-LYSIDINE SYNTHASE-RELATED"/>
    <property type="match status" value="1"/>
</dbReference>
<dbReference type="Gene3D" id="1.20.59.20">
    <property type="match status" value="1"/>
</dbReference>
<evidence type="ECO:0000256" key="7">
    <source>
        <dbReference type="ARBA" id="ARBA00048539"/>
    </source>
</evidence>
<keyword evidence="4 8" id="KW-0819">tRNA processing</keyword>
<proteinExistence type="inferred from homology"/>
<keyword evidence="6 8" id="KW-0067">ATP-binding</keyword>
<dbReference type="InterPro" id="IPR015262">
    <property type="entry name" value="tRNA_Ile_lys_synt_subst-bd"/>
</dbReference>
<dbReference type="Gene3D" id="3.40.50.620">
    <property type="entry name" value="HUPs"/>
    <property type="match status" value="1"/>
</dbReference>
<name>A0ABU0W2V0_9GAMM</name>
<keyword evidence="11" id="KW-1185">Reference proteome</keyword>
<dbReference type="InterPro" id="IPR014729">
    <property type="entry name" value="Rossmann-like_a/b/a_fold"/>
</dbReference>
<reference evidence="10 11" key="1">
    <citation type="submission" date="2023-08" db="EMBL/GenBank/DDBJ databases">
        <title>Whole-genome sequencing of halo(alkali)philic microorganisms from hypersaline lakes.</title>
        <authorList>
            <person name="Sorokin D.Y."/>
            <person name="Abbas B."/>
            <person name="Merkel A.Y."/>
        </authorList>
    </citation>
    <scope>NUCLEOTIDE SEQUENCE [LARGE SCALE GENOMIC DNA]</scope>
    <source>
        <strain evidence="10 11">AB-CW4</strain>
    </source>
</reference>
<dbReference type="EC" id="6.3.4.19" evidence="8"/>
<accession>A0ABU0W2V0</accession>
<dbReference type="HAMAP" id="MF_01161">
    <property type="entry name" value="tRNA_Ile_lys_synt"/>
    <property type="match status" value="1"/>
</dbReference>
<dbReference type="EMBL" id="JAVDDT010000001">
    <property type="protein sequence ID" value="MDQ2068328.1"/>
    <property type="molecule type" value="Genomic_DNA"/>
</dbReference>
<gene>
    <name evidence="8 10" type="primary">tilS</name>
    <name evidence="10" type="ORF">RBH19_00385</name>
</gene>
<comment type="catalytic activity">
    <reaction evidence="7 8">
        <text>cytidine(34) in tRNA(Ile2) + L-lysine + ATP = lysidine(34) in tRNA(Ile2) + AMP + diphosphate + H(+)</text>
        <dbReference type="Rhea" id="RHEA:43744"/>
        <dbReference type="Rhea" id="RHEA-COMP:10625"/>
        <dbReference type="Rhea" id="RHEA-COMP:10670"/>
        <dbReference type="ChEBI" id="CHEBI:15378"/>
        <dbReference type="ChEBI" id="CHEBI:30616"/>
        <dbReference type="ChEBI" id="CHEBI:32551"/>
        <dbReference type="ChEBI" id="CHEBI:33019"/>
        <dbReference type="ChEBI" id="CHEBI:82748"/>
        <dbReference type="ChEBI" id="CHEBI:83665"/>
        <dbReference type="ChEBI" id="CHEBI:456215"/>
        <dbReference type="EC" id="6.3.4.19"/>
    </reaction>
</comment>
<keyword evidence="5 8" id="KW-0547">Nucleotide-binding</keyword>
<dbReference type="NCBIfam" id="TIGR02432">
    <property type="entry name" value="lysidine_TilS_N"/>
    <property type="match status" value="1"/>
</dbReference>
<evidence type="ECO:0000256" key="1">
    <source>
        <dbReference type="ARBA" id="ARBA00004496"/>
    </source>
</evidence>
<dbReference type="InterPro" id="IPR012796">
    <property type="entry name" value="Lysidine-tRNA-synth_C"/>
</dbReference>
<evidence type="ECO:0000259" key="9">
    <source>
        <dbReference type="SMART" id="SM00977"/>
    </source>
</evidence>
<dbReference type="RefSeq" id="WP_306726818.1">
    <property type="nucleotide sequence ID" value="NZ_JAVDDT010000001.1"/>
</dbReference>
<dbReference type="GO" id="GO:0032267">
    <property type="term" value="F:tRNA(Ile)-lysidine synthase activity"/>
    <property type="evidence" value="ECO:0007669"/>
    <property type="project" value="UniProtKB-EC"/>
</dbReference>
<dbReference type="SMART" id="SM00977">
    <property type="entry name" value="TilS_C"/>
    <property type="match status" value="1"/>
</dbReference>